<dbReference type="PRINTS" id="PR00625">
    <property type="entry name" value="JDOMAIN"/>
</dbReference>
<reference evidence="4 5" key="1">
    <citation type="submission" date="2019-09" db="EMBL/GenBank/DDBJ databases">
        <title>Bird 10,000 Genomes (B10K) Project - Family phase.</title>
        <authorList>
            <person name="Zhang G."/>
        </authorList>
    </citation>
    <scope>NUCLEOTIDE SEQUENCE [LARGE SCALE GENOMIC DNA]</scope>
    <source>
        <strain evidence="4">B10K-DU-002-79</strain>
    </source>
</reference>
<dbReference type="Proteomes" id="UP000560066">
    <property type="component" value="Unassembled WGS sequence"/>
</dbReference>
<dbReference type="EMBL" id="VYZS01024463">
    <property type="protein sequence ID" value="NXS07615.1"/>
    <property type="molecule type" value="Genomic_DNA"/>
</dbReference>
<name>A0A7L2RG05_9PASS</name>
<feature type="region of interest" description="Disordered" evidence="2">
    <location>
        <begin position="115"/>
        <end position="142"/>
    </location>
</feature>
<dbReference type="GO" id="GO:0051082">
    <property type="term" value="F:unfolded protein binding"/>
    <property type="evidence" value="ECO:0007669"/>
    <property type="project" value="InterPro"/>
</dbReference>
<dbReference type="InterPro" id="IPR036869">
    <property type="entry name" value="J_dom_sf"/>
</dbReference>
<sequence>MVDYYKVLGLKENASQDDIKKSYHKLALKWHPDKNPKDQEKAEKKFKEIVEAYEVLSNPRKRSFYDKSVEETRVRRERATASYHDFFGSHRVFPHEEEFFVGRHPFAYTSYNPFGTRINSGNQQSTRRRRGSSSPYVSSRASFTPWNSFRSREDPTYIFNETTVWPHGPRRGTPGVINIKKIFENWPERQELEEDDPLMFV</sequence>
<dbReference type="SMART" id="SM00271">
    <property type="entry name" value="DnaJ"/>
    <property type="match status" value="1"/>
</dbReference>
<dbReference type="PANTHER" id="PTHR45168">
    <property type="entry name" value="DNAJ HOMOLOG SUBFAMILY B MEMBER 2"/>
    <property type="match status" value="1"/>
</dbReference>
<dbReference type="OrthoDB" id="10250354at2759"/>
<evidence type="ECO:0000256" key="1">
    <source>
        <dbReference type="ARBA" id="ARBA00023186"/>
    </source>
</evidence>
<feature type="non-terminal residue" evidence="4">
    <location>
        <position position="1"/>
    </location>
</feature>
<dbReference type="InterPro" id="IPR018253">
    <property type="entry name" value="DnaJ_domain_CS"/>
</dbReference>
<dbReference type="PROSITE" id="PS00636">
    <property type="entry name" value="DNAJ_1"/>
    <property type="match status" value="1"/>
</dbReference>
<dbReference type="PANTHER" id="PTHR45168:SF3">
    <property type="entry name" value="DNAJ HEAT SHOCK PROTEIN FAMILY (HSP40) MEMBER B2"/>
    <property type="match status" value="1"/>
</dbReference>
<feature type="domain" description="J" evidence="3">
    <location>
        <begin position="3"/>
        <end position="69"/>
    </location>
</feature>
<dbReference type="Gene3D" id="1.10.287.110">
    <property type="entry name" value="DnaJ domain"/>
    <property type="match status" value="1"/>
</dbReference>
<dbReference type="CDD" id="cd06257">
    <property type="entry name" value="DnaJ"/>
    <property type="match status" value="1"/>
</dbReference>
<dbReference type="AlphaFoldDB" id="A0A7L2RG05"/>
<protein>
    <submittedName>
        <fullName evidence="4">DNJ6B protein</fullName>
    </submittedName>
</protein>
<evidence type="ECO:0000256" key="2">
    <source>
        <dbReference type="SAM" id="MobiDB-lite"/>
    </source>
</evidence>
<evidence type="ECO:0000259" key="3">
    <source>
        <dbReference type="PROSITE" id="PS50076"/>
    </source>
</evidence>
<dbReference type="InterPro" id="IPR001623">
    <property type="entry name" value="DnaJ_domain"/>
</dbReference>
<dbReference type="PROSITE" id="PS50076">
    <property type="entry name" value="DNAJ_2"/>
    <property type="match status" value="1"/>
</dbReference>
<keyword evidence="1" id="KW-0143">Chaperone</keyword>
<evidence type="ECO:0000313" key="5">
    <source>
        <dbReference type="Proteomes" id="UP000560066"/>
    </source>
</evidence>
<keyword evidence="5" id="KW-1185">Reference proteome</keyword>
<proteinExistence type="predicted"/>
<comment type="caution">
    <text evidence="4">The sequence shown here is derived from an EMBL/GenBank/DDBJ whole genome shotgun (WGS) entry which is preliminary data.</text>
</comment>
<organism evidence="4 5">
    <name type="scientific">Neodrepanis coruscans</name>
    <name type="common">wattled asity</name>
    <dbReference type="NCBI Taxonomy" id="254563"/>
    <lineage>
        <taxon>Eukaryota</taxon>
        <taxon>Metazoa</taxon>
        <taxon>Chordata</taxon>
        <taxon>Craniata</taxon>
        <taxon>Vertebrata</taxon>
        <taxon>Euteleostomi</taxon>
        <taxon>Archelosauria</taxon>
        <taxon>Archosauria</taxon>
        <taxon>Dinosauria</taxon>
        <taxon>Saurischia</taxon>
        <taxon>Theropoda</taxon>
        <taxon>Coelurosauria</taxon>
        <taxon>Aves</taxon>
        <taxon>Neognathae</taxon>
        <taxon>Neoaves</taxon>
        <taxon>Telluraves</taxon>
        <taxon>Australaves</taxon>
        <taxon>Passeriformes</taxon>
        <taxon>Philepittidae</taxon>
        <taxon>Neodrepanis</taxon>
    </lineage>
</organism>
<evidence type="ECO:0000313" key="4">
    <source>
        <dbReference type="EMBL" id="NXS07615.1"/>
    </source>
</evidence>
<accession>A0A7L2RG05</accession>
<dbReference type="SUPFAM" id="SSF46565">
    <property type="entry name" value="Chaperone J-domain"/>
    <property type="match status" value="1"/>
</dbReference>
<feature type="non-terminal residue" evidence="4">
    <location>
        <position position="201"/>
    </location>
</feature>
<dbReference type="InterPro" id="IPR043183">
    <property type="entry name" value="DNJB2/6-like"/>
</dbReference>
<dbReference type="Pfam" id="PF00226">
    <property type="entry name" value="DnaJ"/>
    <property type="match status" value="1"/>
</dbReference>
<gene>
    <name evidence="4" type="primary">Dnajb6b</name>
    <name evidence="4" type="ORF">NEOCOR_R01238</name>
</gene>
<dbReference type="GO" id="GO:0030544">
    <property type="term" value="F:Hsp70 protein binding"/>
    <property type="evidence" value="ECO:0007669"/>
    <property type="project" value="InterPro"/>
</dbReference>